<keyword evidence="3" id="KW-1185">Reference proteome</keyword>
<reference evidence="2 3" key="1">
    <citation type="journal article" date="2016" name="BMC Genomics">
        <title>Genome sequencing and secondary metabolism of the postharvest pathogen Penicillium griseofulvum.</title>
        <authorList>
            <person name="Banani H."/>
            <person name="Marcet-Houben M."/>
            <person name="Ballester A.R."/>
            <person name="Abbruscato P."/>
            <person name="Gonzalez-Candelas L."/>
            <person name="Gabaldon T."/>
            <person name="Spadaro D."/>
        </authorList>
    </citation>
    <scope>NUCLEOTIDE SEQUENCE [LARGE SCALE GENOMIC DNA]</scope>
    <source>
        <strain evidence="2 3">PG3</strain>
    </source>
</reference>
<feature type="compositionally biased region" description="Low complexity" evidence="1">
    <location>
        <begin position="520"/>
        <end position="535"/>
    </location>
</feature>
<gene>
    <name evidence="2" type="ORF">PGRI_023100</name>
</gene>
<name>A0A135LHQ1_PENPA</name>
<feature type="compositionally biased region" description="Low complexity" evidence="1">
    <location>
        <begin position="542"/>
        <end position="561"/>
    </location>
</feature>
<dbReference type="Proteomes" id="UP000070168">
    <property type="component" value="Unassembled WGS sequence"/>
</dbReference>
<dbReference type="OrthoDB" id="5407458at2759"/>
<feature type="compositionally biased region" description="Basic and acidic residues" evidence="1">
    <location>
        <begin position="322"/>
        <end position="346"/>
    </location>
</feature>
<feature type="compositionally biased region" description="Basic and acidic residues" evidence="1">
    <location>
        <begin position="493"/>
        <end position="510"/>
    </location>
</feature>
<protein>
    <submittedName>
        <fullName evidence="2">Uncharacterized protein</fullName>
    </submittedName>
</protein>
<feature type="compositionally biased region" description="Basic and acidic residues" evidence="1">
    <location>
        <begin position="284"/>
        <end position="296"/>
    </location>
</feature>
<feature type="compositionally biased region" description="Basic and acidic residues" evidence="1">
    <location>
        <begin position="448"/>
        <end position="465"/>
    </location>
</feature>
<feature type="compositionally biased region" description="Polar residues" evidence="1">
    <location>
        <begin position="57"/>
        <end position="71"/>
    </location>
</feature>
<dbReference type="STRING" id="5078.A0A135LHQ1"/>
<feature type="compositionally biased region" description="Basic and acidic residues" evidence="1">
    <location>
        <begin position="629"/>
        <end position="652"/>
    </location>
</feature>
<dbReference type="RefSeq" id="XP_040646976.1">
    <property type="nucleotide sequence ID" value="XM_040790023.1"/>
</dbReference>
<feature type="region of interest" description="Disordered" evidence="1">
    <location>
        <begin position="201"/>
        <end position="260"/>
    </location>
</feature>
<sequence length="663" mass="74348">MASKGPRPACVEDYDEEHNAALPDTRLSANIAANTAAKISSRLERFQEPLIDAASDSGYSSRTAATVNSTQSGPSGGKSPPPLKLDNPKRTDLARKTSTRERKEKERSRPSREEKMVGAYPGAAHHAHVPRSSSKSRRRESSHARQYHDNYYEYGGHQYHQSAPIEHRQSDYSYYQRPPMPDYSSSPHTARYPAVTEHIHVSNPGRPSRSHSYHTYHPNGRPMSFQGVPHGMSSGMASPMYSQHPYDHGPPPASSAYMQPYSSSPYGAQSFYAPSASDYAPSEYPRERSESREPRPRSGSIYAPPPPPMDPGPYDFYDDEPMEHYSPRDVHDRPSTRHQEQDEDYYRMLPPPKPKPRSTPQIHQAKRTERPDPPRKMHTSAGIVPQRRPSRGMDRDRGMDPRDRGMDPRDRGMDPRDRGIDRDLDRLDMPELASALPAIQDRSHRRMSREAALPERNHSVRDTRRSTSYQDSRRTAQVAVASSRRRRPTEYYYDERSSAGDLEDREREAENYQAARSGRASTAALPLSAESLLPAKGAHGNGSDSGSQKSRSNSSRGSVTTSRKEDDKNMTLTLNGFQIGFTSEAVAGKSINIRAGDTGAVRLNIGGPRPTKQHVNGTSSDYTGGSSRRALEDVARRPRDDRRSERSSRRDSQSTYGGTRYHH</sequence>
<feature type="region of interest" description="Disordered" evidence="1">
    <location>
        <begin position="52"/>
        <end position="144"/>
    </location>
</feature>
<evidence type="ECO:0000313" key="3">
    <source>
        <dbReference type="Proteomes" id="UP000070168"/>
    </source>
</evidence>
<feature type="region of interest" description="Disordered" evidence="1">
    <location>
        <begin position="593"/>
        <end position="663"/>
    </location>
</feature>
<feature type="compositionally biased region" description="Basic and acidic residues" evidence="1">
    <location>
        <begin position="86"/>
        <end position="116"/>
    </location>
</feature>
<dbReference type="OMA" id="GRSNSYH"/>
<evidence type="ECO:0000313" key="2">
    <source>
        <dbReference type="EMBL" id="KXG48440.1"/>
    </source>
</evidence>
<feature type="region of interest" description="Disordered" evidence="1">
    <location>
        <begin position="272"/>
        <end position="571"/>
    </location>
</feature>
<proteinExistence type="predicted"/>
<comment type="caution">
    <text evidence="2">The sequence shown here is derived from an EMBL/GenBank/DDBJ whole genome shotgun (WGS) entry which is preliminary data.</text>
</comment>
<feature type="compositionally biased region" description="Basic and acidic residues" evidence="1">
    <location>
        <begin position="391"/>
        <end position="429"/>
    </location>
</feature>
<accession>A0A135LHQ1</accession>
<feature type="compositionally biased region" description="Basic residues" evidence="1">
    <location>
        <begin position="125"/>
        <end position="138"/>
    </location>
</feature>
<dbReference type="GeneID" id="63705323"/>
<feature type="compositionally biased region" description="Basic and acidic residues" evidence="1">
    <location>
        <begin position="366"/>
        <end position="375"/>
    </location>
</feature>
<dbReference type="EMBL" id="LHQR01000065">
    <property type="protein sequence ID" value="KXG48440.1"/>
    <property type="molecule type" value="Genomic_DNA"/>
</dbReference>
<feature type="compositionally biased region" description="Polar residues" evidence="1">
    <location>
        <begin position="613"/>
        <end position="626"/>
    </location>
</feature>
<organism evidence="2 3">
    <name type="scientific">Penicillium patulum</name>
    <name type="common">Penicillium griseofulvum</name>
    <dbReference type="NCBI Taxonomy" id="5078"/>
    <lineage>
        <taxon>Eukaryota</taxon>
        <taxon>Fungi</taxon>
        <taxon>Dikarya</taxon>
        <taxon>Ascomycota</taxon>
        <taxon>Pezizomycotina</taxon>
        <taxon>Eurotiomycetes</taxon>
        <taxon>Eurotiomycetidae</taxon>
        <taxon>Eurotiales</taxon>
        <taxon>Aspergillaceae</taxon>
        <taxon>Penicillium</taxon>
    </lineage>
</organism>
<dbReference type="AlphaFoldDB" id="A0A135LHQ1"/>
<evidence type="ECO:0000256" key="1">
    <source>
        <dbReference type="SAM" id="MobiDB-lite"/>
    </source>
</evidence>